<accession>A0A183NQZ6</accession>
<sequence length="75" mass="8620">MIRIRSNIAQHGHHHRRVSREDIAKIAEYQRISKSSGSVDDLIVNAFTHASAPNYNNLRDLYCPRMNWITGSCEP</sequence>
<evidence type="ECO:0000313" key="1">
    <source>
        <dbReference type="EMBL" id="VDP08093.1"/>
    </source>
</evidence>
<protein>
    <submittedName>
        <fullName evidence="1">Uncharacterized protein</fullName>
    </submittedName>
</protein>
<dbReference type="Proteomes" id="UP000269396">
    <property type="component" value="Unassembled WGS sequence"/>
</dbReference>
<gene>
    <name evidence="1" type="ORF">SMTD_LOCUS4532</name>
</gene>
<dbReference type="AlphaFoldDB" id="A0A183NQZ6"/>
<reference evidence="1 2" key="1">
    <citation type="submission" date="2018-11" db="EMBL/GenBank/DDBJ databases">
        <authorList>
            <consortium name="Pathogen Informatics"/>
        </authorList>
    </citation>
    <scope>NUCLEOTIDE SEQUENCE [LARGE SCALE GENOMIC DNA]</scope>
    <source>
        <strain>Denwood</strain>
        <strain evidence="2">Zambia</strain>
    </source>
</reference>
<keyword evidence="2" id="KW-1185">Reference proteome</keyword>
<evidence type="ECO:0000313" key="2">
    <source>
        <dbReference type="Proteomes" id="UP000269396"/>
    </source>
</evidence>
<dbReference type="EMBL" id="UZAL01013443">
    <property type="protein sequence ID" value="VDP08093.1"/>
    <property type="molecule type" value="Genomic_DNA"/>
</dbReference>
<name>A0A183NQZ6_9TREM</name>
<organism evidence="1 2">
    <name type="scientific">Schistosoma mattheei</name>
    <dbReference type="NCBI Taxonomy" id="31246"/>
    <lineage>
        <taxon>Eukaryota</taxon>
        <taxon>Metazoa</taxon>
        <taxon>Spiralia</taxon>
        <taxon>Lophotrochozoa</taxon>
        <taxon>Platyhelminthes</taxon>
        <taxon>Trematoda</taxon>
        <taxon>Digenea</taxon>
        <taxon>Strigeidida</taxon>
        <taxon>Schistosomatoidea</taxon>
        <taxon>Schistosomatidae</taxon>
        <taxon>Schistosoma</taxon>
    </lineage>
</organism>
<proteinExistence type="predicted"/>